<evidence type="ECO:0000256" key="6">
    <source>
        <dbReference type="ARBA" id="ARBA00022989"/>
    </source>
</evidence>
<keyword evidence="13" id="KW-1185">Reference proteome</keyword>
<keyword evidence="3 10" id="KW-0812">Transmembrane</keyword>
<feature type="transmembrane region" description="Helical" evidence="10">
    <location>
        <begin position="133"/>
        <end position="157"/>
    </location>
</feature>
<dbReference type="NCBIfam" id="TIGR01695">
    <property type="entry name" value="murJ_mviN"/>
    <property type="match status" value="1"/>
</dbReference>
<dbReference type="PANTHER" id="PTHR47019">
    <property type="entry name" value="LIPID II FLIPPASE MURJ"/>
    <property type="match status" value="1"/>
</dbReference>
<sequence length="559" mass="60339">MTSAAFRGGDGVDPPRLIQSVILADSPATIARAAVRRPYNGRPMNLFRALLTVSGFTLLSRITGLIRETLIARAFGASIYTDAFYVAFRIPNLLRRLSAEGAFAQAFVPILAEFKNSQGHDPTKALVDAMSTVLTWVLVVVSLVGMACASWVVFAVASGLEHEGAAYGLAVGMTRIMFPYIVFISMTTLAAGVLNTYKQFSLPAFAPVLLNVAFIVAAVFVAPHMKVPVYALAYAVIAGGILQLLVQLPGLKRIDMIPRIGLNFWKALAHPGVKRVLLKMLPATFAVSVQQLSLIINTNIASNIGPGAVSWINYSDRLMEFPTALLGAALGTILLPSLSKAHVDANNEEYSALLDWGLRITFLLAAPSAVALFFFAEPLTASLFHYGKFDGHSVVMVGRALAAYGIGLTGLILIKILAPGFYAKQDIKTPVKIAIFVLVMTQVSNYIFVPIFSHAGLTLSIGLGALANAALLYIGLRRRKIYQPSPGWARFFVQLLGACLVLAGVMHWVSQNFDWIGMRATPVARIALLGASLVVFAALYFGMLSAMGFKYAYFKRRTL</sequence>
<evidence type="ECO:0000256" key="8">
    <source>
        <dbReference type="ARBA" id="ARBA00060041"/>
    </source>
</evidence>
<comment type="subcellular location">
    <subcellularLocation>
        <location evidence="10">Cell inner membrane</location>
        <topology evidence="10">Multi-pass membrane protein</topology>
    </subcellularLocation>
    <subcellularLocation>
        <location evidence="1">Cell membrane</location>
        <topology evidence="1">Multi-pass membrane protein</topology>
    </subcellularLocation>
</comment>
<evidence type="ECO:0000256" key="4">
    <source>
        <dbReference type="ARBA" id="ARBA00022960"/>
    </source>
</evidence>
<evidence type="ECO:0000256" key="3">
    <source>
        <dbReference type="ARBA" id="ARBA00022692"/>
    </source>
</evidence>
<name>A0A0L0MBC1_9BURK</name>
<keyword evidence="10 11" id="KW-0813">Transport</keyword>
<keyword evidence="4 10" id="KW-0133">Cell shape</keyword>
<feature type="transmembrane region" description="Helical" evidence="10">
    <location>
        <begin position="228"/>
        <end position="246"/>
    </location>
</feature>
<dbReference type="GO" id="GO:0005886">
    <property type="term" value="C:plasma membrane"/>
    <property type="evidence" value="ECO:0007669"/>
    <property type="project" value="UniProtKB-SubCell"/>
</dbReference>
<dbReference type="PANTHER" id="PTHR47019:SF1">
    <property type="entry name" value="LIPID II FLIPPASE MURJ"/>
    <property type="match status" value="1"/>
</dbReference>
<evidence type="ECO:0000256" key="7">
    <source>
        <dbReference type="ARBA" id="ARBA00023136"/>
    </source>
</evidence>
<comment type="pathway">
    <text evidence="10">Cell wall biogenesis; peptidoglycan biosynthesis.</text>
</comment>
<gene>
    <name evidence="10" type="primary">murJ</name>
    <name evidence="12" type="ORF">BVER_04640c</name>
</gene>
<dbReference type="GO" id="GO:0015648">
    <property type="term" value="F:lipid-linked peptidoglycan transporter activity"/>
    <property type="evidence" value="ECO:0007669"/>
    <property type="project" value="UniProtKB-UniRule"/>
</dbReference>
<keyword evidence="5 10" id="KW-0573">Peptidoglycan synthesis</keyword>
<evidence type="ECO:0000256" key="2">
    <source>
        <dbReference type="ARBA" id="ARBA00022475"/>
    </source>
</evidence>
<keyword evidence="2 10" id="KW-1003">Cell membrane</keyword>
<dbReference type="AlphaFoldDB" id="A0A0L0MBC1"/>
<dbReference type="PRINTS" id="PR01806">
    <property type="entry name" value="VIRFACTRMVIN"/>
</dbReference>
<feature type="transmembrane region" description="Helical" evidence="10">
    <location>
        <begin position="396"/>
        <end position="418"/>
    </location>
</feature>
<dbReference type="GO" id="GO:0034204">
    <property type="term" value="P:lipid translocation"/>
    <property type="evidence" value="ECO:0007669"/>
    <property type="project" value="TreeGrafter"/>
</dbReference>
<keyword evidence="10" id="KW-0997">Cell inner membrane</keyword>
<proteinExistence type="inferred from homology"/>
<dbReference type="GO" id="GO:0008360">
    <property type="term" value="P:regulation of cell shape"/>
    <property type="evidence" value="ECO:0007669"/>
    <property type="project" value="UniProtKB-UniRule"/>
</dbReference>
<feature type="transmembrane region" description="Helical" evidence="10">
    <location>
        <begin position="177"/>
        <end position="197"/>
    </location>
</feature>
<comment type="caution">
    <text evidence="12">The sequence shown here is derived from an EMBL/GenBank/DDBJ whole genome shotgun (WGS) entry which is preliminary data.</text>
</comment>
<dbReference type="CDD" id="cd13123">
    <property type="entry name" value="MATE_MurJ_like"/>
    <property type="match status" value="1"/>
</dbReference>
<dbReference type="Proteomes" id="UP000036959">
    <property type="component" value="Unassembled WGS sequence"/>
</dbReference>
<keyword evidence="10 11" id="KW-0961">Cell wall biogenesis/degradation</keyword>
<comment type="similarity">
    <text evidence="9 10 11">Belongs to the MurJ/MviN family.</text>
</comment>
<protein>
    <recommendedName>
        <fullName evidence="10">Probable lipid II flippase MurJ</fullName>
    </recommendedName>
</protein>
<dbReference type="HAMAP" id="MF_02078">
    <property type="entry name" value="MurJ_MviN"/>
    <property type="match status" value="1"/>
</dbReference>
<feature type="transmembrane region" description="Helical" evidence="10">
    <location>
        <begin position="70"/>
        <end position="88"/>
    </location>
</feature>
<evidence type="ECO:0000256" key="5">
    <source>
        <dbReference type="ARBA" id="ARBA00022984"/>
    </source>
</evidence>
<feature type="transmembrane region" description="Helical" evidence="10">
    <location>
        <begin position="430"/>
        <end position="449"/>
    </location>
</feature>
<evidence type="ECO:0000256" key="1">
    <source>
        <dbReference type="ARBA" id="ARBA00004651"/>
    </source>
</evidence>
<dbReference type="UniPathway" id="UPA00219"/>
<reference evidence="13" key="1">
    <citation type="submission" date="2015-06" db="EMBL/GenBank/DDBJ databases">
        <title>Comparative genomics of Burkholderia leaf nodule symbionts.</title>
        <authorList>
            <person name="Carlier A."/>
            <person name="Eberl L."/>
            <person name="Pinto-Carbo M."/>
        </authorList>
    </citation>
    <scope>NUCLEOTIDE SEQUENCE [LARGE SCALE GENOMIC DNA]</scope>
    <source>
        <strain evidence="13">UZHbot4</strain>
    </source>
</reference>
<organism evidence="12 13">
    <name type="scientific">Candidatus Burkholderia verschuerenii</name>
    <dbReference type="NCBI Taxonomy" id="242163"/>
    <lineage>
        <taxon>Bacteria</taxon>
        <taxon>Pseudomonadati</taxon>
        <taxon>Pseudomonadota</taxon>
        <taxon>Betaproteobacteria</taxon>
        <taxon>Burkholderiales</taxon>
        <taxon>Burkholderiaceae</taxon>
        <taxon>Burkholderia</taxon>
    </lineage>
</organism>
<dbReference type="PIRSF" id="PIRSF002869">
    <property type="entry name" value="MviN"/>
    <property type="match status" value="1"/>
</dbReference>
<feature type="transmembrane region" description="Helical" evidence="10">
    <location>
        <begin position="455"/>
        <end position="476"/>
    </location>
</feature>
<evidence type="ECO:0000256" key="11">
    <source>
        <dbReference type="PIRNR" id="PIRNR002869"/>
    </source>
</evidence>
<evidence type="ECO:0000256" key="10">
    <source>
        <dbReference type="HAMAP-Rule" id="MF_02078"/>
    </source>
</evidence>
<dbReference type="InterPro" id="IPR004268">
    <property type="entry name" value="MurJ"/>
</dbReference>
<keyword evidence="6 10" id="KW-1133">Transmembrane helix</keyword>
<accession>A0A0L0MBC1</accession>
<evidence type="ECO:0000313" key="12">
    <source>
        <dbReference type="EMBL" id="KND60022.1"/>
    </source>
</evidence>
<dbReference type="PATRIC" id="fig|242163.4.peg.6847"/>
<feature type="transmembrane region" description="Helical" evidence="10">
    <location>
        <begin position="529"/>
        <end position="553"/>
    </location>
</feature>
<dbReference type="Pfam" id="PF03023">
    <property type="entry name" value="MurJ"/>
    <property type="match status" value="1"/>
</dbReference>
<dbReference type="GO" id="GO:0071555">
    <property type="term" value="P:cell wall organization"/>
    <property type="evidence" value="ECO:0007669"/>
    <property type="project" value="UniProtKB-UniRule"/>
</dbReference>
<feature type="transmembrane region" description="Helical" evidence="10">
    <location>
        <begin position="488"/>
        <end position="509"/>
    </location>
</feature>
<comment type="function">
    <text evidence="8 10 11">Involved in peptidoglycan biosynthesis. Transports lipid-linked peptidoglycan precursors from the inner to the outer leaflet of the cytoplasmic membrane.</text>
</comment>
<feature type="transmembrane region" description="Helical" evidence="10">
    <location>
        <begin position="46"/>
        <end position="64"/>
    </location>
</feature>
<keyword evidence="7 10" id="KW-0472">Membrane</keyword>
<dbReference type="GO" id="GO:0009252">
    <property type="term" value="P:peptidoglycan biosynthetic process"/>
    <property type="evidence" value="ECO:0007669"/>
    <property type="project" value="UniProtKB-UniRule"/>
</dbReference>
<feature type="transmembrane region" description="Helical" evidence="10">
    <location>
        <begin position="204"/>
        <end position="222"/>
    </location>
</feature>
<feature type="transmembrane region" description="Helical" evidence="10">
    <location>
        <begin position="356"/>
        <end position="376"/>
    </location>
</feature>
<evidence type="ECO:0000313" key="13">
    <source>
        <dbReference type="Proteomes" id="UP000036959"/>
    </source>
</evidence>
<evidence type="ECO:0000256" key="9">
    <source>
        <dbReference type="ARBA" id="ARBA00061532"/>
    </source>
</evidence>
<dbReference type="EMBL" id="LFJJ01000086">
    <property type="protein sequence ID" value="KND60022.1"/>
    <property type="molecule type" value="Genomic_DNA"/>
</dbReference>
<dbReference type="InterPro" id="IPR051050">
    <property type="entry name" value="Lipid_II_flippase_MurJ/MviN"/>
</dbReference>